<dbReference type="Gene3D" id="1.25.40.10">
    <property type="entry name" value="Tetratricopeptide repeat domain"/>
    <property type="match status" value="2"/>
</dbReference>
<evidence type="ECO:0000313" key="5">
    <source>
        <dbReference type="Proteomes" id="UP001385951"/>
    </source>
</evidence>
<dbReference type="Proteomes" id="UP001385951">
    <property type="component" value="Unassembled WGS sequence"/>
</dbReference>
<evidence type="ECO:0008006" key="6">
    <source>
        <dbReference type="Google" id="ProtNLM"/>
    </source>
</evidence>
<comment type="caution">
    <text evidence="4">The sequence shown here is derived from an EMBL/GenBank/DDBJ whole genome shotgun (WGS) entry which is preliminary data.</text>
</comment>
<accession>A0AAW0GPV9</accession>
<keyword evidence="5" id="KW-1185">Reference proteome</keyword>
<sequence length="628" mass="71262">MLRTASPSISATQRHLQTSLTSTVSRHIATSTGTASSSTSSPEHAPPSKSSHRYPRDGKLRAPYIGKNIRLNKVLSDGRRLLLPYDLSQKLRTLCKEGQHEEAIELLKTSPADAQNTVVWNTLISQLLGVRKYKASYQLYVEMKRRGFQPNIRTYSTLLAGLSTVQDWKVHSNQLENAHKLYEGFMEFAERLEKTDLKYSELNIAPVNSYLLILTKANCHQKVFDVYNAMKDSGPLAPDHFTYSILFNALRQRGEVDNESNLGIHRQNASDARLLWKQMVRASERSTGFVFDSYILAPVIQVLYRGSPSDQLMAFDIIREYLGLSKPGEPEVKGRIPLDSRLFFCALDACVRTQKHRLALHWMQQMMEKPVKQGEKPLIEHRHMEQMLLAYGSLASIGSMNESQQALNAVEWAIRNSVLHDHPYLRPSQKMYQLAMAACWRCTDWDAAMRLFELMTGYEAKDFTDDVTAKPHVHKRSEGFNLTPMSPTLCTMARTAVSTGDPAKMRQCLRILTRYGADHIFVNATGKGEHADFYITRAAEAILRLVDGVLKKGEVVEEVRHEEAKRWIVLKVKAREIVRAQKMSQGGLRKPLPPLEDSLLGSSKLLDETEEQINLSYDRRTSAPAKRF</sequence>
<dbReference type="EMBL" id="JASBNA010000001">
    <property type="protein sequence ID" value="KAK7695438.1"/>
    <property type="molecule type" value="Genomic_DNA"/>
</dbReference>
<feature type="compositionally biased region" description="Low complexity" evidence="3">
    <location>
        <begin position="29"/>
        <end position="43"/>
    </location>
</feature>
<dbReference type="InterPro" id="IPR011990">
    <property type="entry name" value="TPR-like_helical_dom_sf"/>
</dbReference>
<dbReference type="Pfam" id="PF01535">
    <property type="entry name" value="PPR"/>
    <property type="match status" value="1"/>
</dbReference>
<evidence type="ECO:0000256" key="1">
    <source>
        <dbReference type="ARBA" id="ARBA00022737"/>
    </source>
</evidence>
<dbReference type="Pfam" id="PF13041">
    <property type="entry name" value="PPR_2"/>
    <property type="match status" value="1"/>
</dbReference>
<dbReference type="PANTHER" id="PTHR47942:SF63">
    <property type="entry name" value="PENTATRICOPEPTIDE REPEAT-CONTAINING PROTEIN"/>
    <property type="match status" value="1"/>
</dbReference>
<dbReference type="InterPro" id="IPR051222">
    <property type="entry name" value="PPR/CCM1_RNA-binding"/>
</dbReference>
<dbReference type="NCBIfam" id="TIGR00756">
    <property type="entry name" value="PPR"/>
    <property type="match status" value="1"/>
</dbReference>
<keyword evidence="1" id="KW-0677">Repeat</keyword>
<feature type="compositionally biased region" description="Polar residues" evidence="3">
    <location>
        <begin position="1"/>
        <end position="25"/>
    </location>
</feature>
<gene>
    <name evidence="4" type="ORF">QCA50_000074</name>
</gene>
<dbReference type="PROSITE" id="PS51375">
    <property type="entry name" value="PPR"/>
    <property type="match status" value="1"/>
</dbReference>
<protein>
    <recommendedName>
        <fullName evidence="6">Pentatricopeptide repeat-containing protein</fullName>
    </recommendedName>
</protein>
<dbReference type="PANTHER" id="PTHR47942">
    <property type="entry name" value="TETRATRICOPEPTIDE REPEAT (TPR)-LIKE SUPERFAMILY PROTEIN-RELATED"/>
    <property type="match status" value="1"/>
</dbReference>
<evidence type="ECO:0000256" key="2">
    <source>
        <dbReference type="PROSITE-ProRule" id="PRU00708"/>
    </source>
</evidence>
<feature type="region of interest" description="Disordered" evidence="3">
    <location>
        <begin position="1"/>
        <end position="59"/>
    </location>
</feature>
<dbReference type="InterPro" id="IPR002885">
    <property type="entry name" value="PPR_rpt"/>
</dbReference>
<dbReference type="AlphaFoldDB" id="A0AAW0GPV9"/>
<evidence type="ECO:0000256" key="3">
    <source>
        <dbReference type="SAM" id="MobiDB-lite"/>
    </source>
</evidence>
<proteinExistence type="predicted"/>
<feature type="repeat" description="PPR" evidence="2">
    <location>
        <begin position="116"/>
        <end position="150"/>
    </location>
</feature>
<reference evidence="4 5" key="1">
    <citation type="submission" date="2022-09" db="EMBL/GenBank/DDBJ databases">
        <authorList>
            <person name="Palmer J.M."/>
        </authorList>
    </citation>
    <scope>NUCLEOTIDE SEQUENCE [LARGE SCALE GENOMIC DNA]</scope>
    <source>
        <strain evidence="4 5">DSM 7382</strain>
    </source>
</reference>
<organism evidence="4 5">
    <name type="scientific">Cerrena zonata</name>
    <dbReference type="NCBI Taxonomy" id="2478898"/>
    <lineage>
        <taxon>Eukaryota</taxon>
        <taxon>Fungi</taxon>
        <taxon>Dikarya</taxon>
        <taxon>Basidiomycota</taxon>
        <taxon>Agaricomycotina</taxon>
        <taxon>Agaricomycetes</taxon>
        <taxon>Polyporales</taxon>
        <taxon>Cerrenaceae</taxon>
        <taxon>Cerrena</taxon>
    </lineage>
</organism>
<evidence type="ECO:0000313" key="4">
    <source>
        <dbReference type="EMBL" id="KAK7695438.1"/>
    </source>
</evidence>
<name>A0AAW0GPV9_9APHY</name>